<dbReference type="SUPFAM" id="SSF81901">
    <property type="entry name" value="HCP-like"/>
    <property type="match status" value="4"/>
</dbReference>
<sequence>MSYNKFRVDINSYIKNEEIAVGSDARVYKVSLKTDQEKYFACKTFLKEISTDSEEIKFFNEIDILSNAKNPALINFIGFSKFDSEGNHIPSIITDYYPHTLSNFIRKKTITKQKKYIILLGIVEGMIYLHSKNYVHRDLKPENILLDENYYPYICDFGQSKILEKNNFIMSTITGTEMYMAPEISGRQYTRKVDVYSFAIIAYQLITDDTLSSYQFLNAINNNTNRPDLSIIKNDEIKELLDKCWSSDPEKRYDFLKILNILTKQSIRNALGGDDQEASSYLSKFNHTLEINGQAIADEVKKKADSNDIEAIYEYGQILKKGEFIQQDLDLALVYFSIAAEQGHVKSMIEYALTLYDNDALANEEEIRTYFKMAIDNKDDTAMYIYGRILYLQNKFIKSNVIDKDKDNDNDNDEEIEIEKEKEDKDKKEGIGYLKKSAELGNYDALNLYLYAIYNEPDVLFGSYHESEIVQCYKACSFRGNVQCIEQYASFLEEGFCVEADLCEAAKCYKIAVDKGSVSAMIKYASLTNDIAEKAHYLLRESEAGNTDAMLYYSNLLYSDHNREKNMKTIVKYLKMASDGGNIKAMLSYSKHLKDGIGTDQDIDEYKRLLIKASESGYALAIRCYVFAYLNNEFGEVDKSSVLKNKVKNTPIDLLKDCYYKGDIGSIKHYADLLKKYGNDIYDTYNTFRFCADLGDVSSLLECAQICYDGQCFEVDKKTASYFYKKAANRGSIEAMIKYAQMCYDGDGIPKYYDDSYKYFKKASDLNIVQGHVGYAHLLYEGHGTAMDKKSAAKFFKKAADKGDVKSMYIYATMKYNGDDGQVDKPTSSIYYKKAADNGLASAMHAYAHMCLKGDGIENNFIDAETYFKRAADNNYPDSILIYAELKFTPVFKQIETDKALAASYYKKAADEGNLNAMFFYGLLNYYGCDNFPIDKNVAAEYFEEAADLGHLDSMRCLGSMCLNADGIERDNEKGTYYIYRCAIKQSPDADYSNVFIKEFQNASKKISIKLDLPDVLKIIKPPTKPFTIFH</sequence>
<dbReference type="PROSITE" id="PS50011">
    <property type="entry name" value="PROTEIN_KINASE_DOM"/>
    <property type="match status" value="1"/>
</dbReference>
<comment type="similarity">
    <text evidence="1">Belongs to the sel-1 family.</text>
</comment>
<dbReference type="InterPro" id="IPR000719">
    <property type="entry name" value="Prot_kinase_dom"/>
</dbReference>
<dbReference type="Gene3D" id="1.25.40.10">
    <property type="entry name" value="Tetratricopeptide repeat domain"/>
    <property type="match status" value="4"/>
</dbReference>
<dbReference type="Pfam" id="PF08238">
    <property type="entry name" value="Sel1"/>
    <property type="match status" value="12"/>
</dbReference>
<dbReference type="PANTHER" id="PTHR11102">
    <property type="entry name" value="SEL-1-LIKE PROTEIN"/>
    <property type="match status" value="1"/>
</dbReference>
<accession>A0ABR2JRS6</accession>
<dbReference type="PROSITE" id="PS00108">
    <property type="entry name" value="PROTEIN_KINASE_ST"/>
    <property type="match status" value="1"/>
</dbReference>
<dbReference type="EMBL" id="JAPFFF010000010">
    <property type="protein sequence ID" value="KAK8881323.1"/>
    <property type="molecule type" value="Genomic_DNA"/>
</dbReference>
<keyword evidence="4" id="KW-1185">Reference proteome</keyword>
<organism evidence="3 4">
    <name type="scientific">Tritrichomonas musculus</name>
    <dbReference type="NCBI Taxonomy" id="1915356"/>
    <lineage>
        <taxon>Eukaryota</taxon>
        <taxon>Metamonada</taxon>
        <taxon>Parabasalia</taxon>
        <taxon>Tritrichomonadida</taxon>
        <taxon>Tritrichomonadidae</taxon>
        <taxon>Tritrichomonas</taxon>
    </lineage>
</organism>
<evidence type="ECO:0000256" key="1">
    <source>
        <dbReference type="ARBA" id="ARBA00038101"/>
    </source>
</evidence>
<dbReference type="Gene3D" id="1.10.510.10">
    <property type="entry name" value="Transferase(Phosphotransferase) domain 1"/>
    <property type="match status" value="1"/>
</dbReference>
<name>A0ABR2JRS6_9EUKA</name>
<comment type="caution">
    <text evidence="3">The sequence shown here is derived from an EMBL/GenBank/DDBJ whole genome shotgun (WGS) entry which is preliminary data.</text>
</comment>
<dbReference type="SMART" id="SM00220">
    <property type="entry name" value="S_TKc"/>
    <property type="match status" value="1"/>
</dbReference>
<evidence type="ECO:0000259" key="2">
    <source>
        <dbReference type="PROSITE" id="PS50011"/>
    </source>
</evidence>
<dbReference type="InterPro" id="IPR006597">
    <property type="entry name" value="Sel1-like"/>
</dbReference>
<evidence type="ECO:0000313" key="3">
    <source>
        <dbReference type="EMBL" id="KAK8881323.1"/>
    </source>
</evidence>
<gene>
    <name evidence="3" type="ORF">M9Y10_004058</name>
</gene>
<proteinExistence type="inferred from homology"/>
<dbReference type="InterPro" id="IPR008271">
    <property type="entry name" value="Ser/Thr_kinase_AS"/>
</dbReference>
<feature type="domain" description="Protein kinase" evidence="2">
    <location>
        <begin position="13"/>
        <end position="267"/>
    </location>
</feature>
<evidence type="ECO:0000313" key="4">
    <source>
        <dbReference type="Proteomes" id="UP001470230"/>
    </source>
</evidence>
<dbReference type="Proteomes" id="UP001470230">
    <property type="component" value="Unassembled WGS sequence"/>
</dbReference>
<dbReference type="InterPro" id="IPR050767">
    <property type="entry name" value="Sel1_AlgK"/>
</dbReference>
<protein>
    <recommendedName>
        <fullName evidence="2">Protein kinase domain-containing protein</fullName>
    </recommendedName>
</protein>
<reference evidence="3 4" key="1">
    <citation type="submission" date="2024-04" db="EMBL/GenBank/DDBJ databases">
        <title>Tritrichomonas musculus Genome.</title>
        <authorList>
            <person name="Alves-Ferreira E."/>
            <person name="Grigg M."/>
            <person name="Lorenzi H."/>
            <person name="Galac M."/>
        </authorList>
    </citation>
    <scope>NUCLEOTIDE SEQUENCE [LARGE SCALE GENOMIC DNA]</scope>
    <source>
        <strain evidence="3 4">EAF2021</strain>
    </source>
</reference>
<dbReference type="InterPro" id="IPR011009">
    <property type="entry name" value="Kinase-like_dom_sf"/>
</dbReference>
<dbReference type="SMART" id="SM00671">
    <property type="entry name" value="SEL1"/>
    <property type="match status" value="11"/>
</dbReference>
<dbReference type="Pfam" id="PF00069">
    <property type="entry name" value="Pkinase"/>
    <property type="match status" value="1"/>
</dbReference>
<dbReference type="PANTHER" id="PTHR11102:SF160">
    <property type="entry name" value="ERAD-ASSOCIATED E3 UBIQUITIN-PROTEIN LIGASE COMPONENT HRD3"/>
    <property type="match status" value="1"/>
</dbReference>
<dbReference type="SUPFAM" id="SSF56112">
    <property type="entry name" value="Protein kinase-like (PK-like)"/>
    <property type="match status" value="1"/>
</dbReference>
<dbReference type="InterPro" id="IPR011990">
    <property type="entry name" value="TPR-like_helical_dom_sf"/>
</dbReference>